<comment type="caution">
    <text evidence="2">The sequence shown here is derived from an EMBL/GenBank/DDBJ whole genome shotgun (WGS) entry which is preliminary data.</text>
</comment>
<evidence type="ECO:0000256" key="1">
    <source>
        <dbReference type="SAM" id="MobiDB-lite"/>
    </source>
</evidence>
<protein>
    <submittedName>
        <fullName evidence="2">Uncharacterized protein</fullName>
    </submittedName>
</protein>
<reference evidence="2" key="1">
    <citation type="submission" date="2023-06" db="EMBL/GenBank/DDBJ databases">
        <title>Genome-scale phylogeny and comparative genomics of the fungal order Sordariales.</title>
        <authorList>
            <consortium name="Lawrence Berkeley National Laboratory"/>
            <person name="Hensen N."/>
            <person name="Bonometti L."/>
            <person name="Westerberg I."/>
            <person name="Brannstrom I.O."/>
            <person name="Guillou S."/>
            <person name="Cros-Aarteil S."/>
            <person name="Calhoun S."/>
            <person name="Haridas S."/>
            <person name="Kuo A."/>
            <person name="Mondo S."/>
            <person name="Pangilinan J."/>
            <person name="Riley R."/>
            <person name="Labutti K."/>
            <person name="Andreopoulos B."/>
            <person name="Lipzen A."/>
            <person name="Chen C."/>
            <person name="Yanf M."/>
            <person name="Daum C."/>
            <person name="Ng V."/>
            <person name="Clum A."/>
            <person name="Steindorff A."/>
            <person name="Ohm R."/>
            <person name="Martin F."/>
            <person name="Silar P."/>
            <person name="Natvig D."/>
            <person name="Lalanne C."/>
            <person name="Gautier V."/>
            <person name="Ament-Velasquez S.L."/>
            <person name="Kruys A."/>
            <person name="Hutchinson M.I."/>
            <person name="Powell A.J."/>
            <person name="Barry K."/>
            <person name="Miller A.N."/>
            <person name="Grigoriev I.V."/>
            <person name="Debuchy R."/>
            <person name="Gladieux P."/>
            <person name="Thoren M.H."/>
            <person name="Johannesson H."/>
        </authorList>
    </citation>
    <scope>NUCLEOTIDE SEQUENCE</scope>
    <source>
        <strain evidence="2">CBS 540.89</strain>
    </source>
</reference>
<organism evidence="2 3">
    <name type="scientific">Apiosordaria backusii</name>
    <dbReference type="NCBI Taxonomy" id="314023"/>
    <lineage>
        <taxon>Eukaryota</taxon>
        <taxon>Fungi</taxon>
        <taxon>Dikarya</taxon>
        <taxon>Ascomycota</taxon>
        <taxon>Pezizomycotina</taxon>
        <taxon>Sordariomycetes</taxon>
        <taxon>Sordariomycetidae</taxon>
        <taxon>Sordariales</taxon>
        <taxon>Lasiosphaeriaceae</taxon>
        <taxon>Apiosordaria</taxon>
    </lineage>
</organism>
<name>A0AA40EHH2_9PEZI</name>
<dbReference type="AlphaFoldDB" id="A0AA40EHH2"/>
<evidence type="ECO:0000313" key="2">
    <source>
        <dbReference type="EMBL" id="KAK0736008.1"/>
    </source>
</evidence>
<feature type="region of interest" description="Disordered" evidence="1">
    <location>
        <begin position="1"/>
        <end position="23"/>
    </location>
</feature>
<dbReference type="EMBL" id="JAUKTV010000006">
    <property type="protein sequence ID" value="KAK0736008.1"/>
    <property type="molecule type" value="Genomic_DNA"/>
</dbReference>
<feature type="compositionally biased region" description="Polar residues" evidence="1">
    <location>
        <begin position="1"/>
        <end position="10"/>
    </location>
</feature>
<proteinExistence type="predicted"/>
<evidence type="ECO:0000313" key="3">
    <source>
        <dbReference type="Proteomes" id="UP001172159"/>
    </source>
</evidence>
<gene>
    <name evidence="2" type="ORF">B0T21DRAFT_172581</name>
</gene>
<keyword evidence="3" id="KW-1185">Reference proteome</keyword>
<dbReference type="Proteomes" id="UP001172159">
    <property type="component" value="Unassembled WGS sequence"/>
</dbReference>
<sequence>MRTPTRTAHSSAPPDQLLPLPIASPSQTSTRPCLIMLPALFPVWPSVTTGTLQILIRVFTLSGAPQTEPHLRPGKPLHVTDPTDPNGPIRLLPPVNFSPFPIDKGHLVGSPGHPQARYGPLVRAFALALRPFVTLDGDLSASGKAFFVGSPLQYGIPTSLDEKEYLNEALFTMSDPIQTLRSPVFSTAAMSYFEWLRAYVRNVEPVKIDSPPADPNLAAAYKEAAQNADIEFKKALHNFKDAAAVDTSLKFNDWMNGPFGKAYRDACDDRDAKNEALRNAQGKGLSDVARAREMLDSARGRLDFKVGNNMPCALRDISDREDPKEKAATFLPLYYLSGYAKASETWITRARSLQEQNVPFKPVPDGPGTTWAHLGFPDVEDEMPKDPEPWLNDITITLRFRGMGAFDVRRGLW</sequence>
<accession>A0AA40EHH2</accession>